<dbReference type="PANTHER" id="PTHR46160:SF3">
    <property type="entry name" value="ALPHA-TECTORIN"/>
    <property type="match status" value="1"/>
</dbReference>
<comment type="caution">
    <text evidence="7">The sequence shown here is derived from an EMBL/GenBank/DDBJ whole genome shotgun (WGS) entry which is preliminary data.</text>
</comment>
<dbReference type="InterPro" id="IPR003886">
    <property type="entry name" value="NIDO_dom"/>
</dbReference>
<evidence type="ECO:0000313" key="7">
    <source>
        <dbReference type="EMBL" id="KAJ8343097.1"/>
    </source>
</evidence>
<comment type="subcellular location">
    <subcellularLocation>
        <location evidence="1">Cell membrane</location>
    </subcellularLocation>
</comment>
<evidence type="ECO:0000256" key="4">
    <source>
        <dbReference type="SAM" id="SignalP"/>
    </source>
</evidence>
<dbReference type="Pfam" id="PF00094">
    <property type="entry name" value="VWD"/>
    <property type="match status" value="1"/>
</dbReference>
<keyword evidence="4" id="KW-0732">Signal</keyword>
<evidence type="ECO:0000259" key="5">
    <source>
        <dbReference type="PROSITE" id="PS51220"/>
    </source>
</evidence>
<dbReference type="PROSITE" id="PS51220">
    <property type="entry name" value="NIDO"/>
    <property type="match status" value="1"/>
</dbReference>
<dbReference type="GO" id="GO:0005886">
    <property type="term" value="C:plasma membrane"/>
    <property type="evidence" value="ECO:0007669"/>
    <property type="project" value="UniProtKB-SubCell"/>
</dbReference>
<dbReference type="SMART" id="SM00539">
    <property type="entry name" value="NIDO"/>
    <property type="match status" value="1"/>
</dbReference>
<evidence type="ECO:0000256" key="3">
    <source>
        <dbReference type="ARBA" id="ARBA00023136"/>
    </source>
</evidence>
<dbReference type="GO" id="GO:0007160">
    <property type="term" value="P:cell-matrix adhesion"/>
    <property type="evidence" value="ECO:0007669"/>
    <property type="project" value="InterPro"/>
</dbReference>
<gene>
    <name evidence="7" type="ORF">SKAU_G00330250</name>
</gene>
<evidence type="ECO:0000256" key="2">
    <source>
        <dbReference type="ARBA" id="ARBA00022475"/>
    </source>
</evidence>
<name>A0A9Q1IKF6_SYNKA</name>
<dbReference type="PANTHER" id="PTHR46160">
    <property type="entry name" value="ALPHA-TECTORIN-RELATED"/>
    <property type="match status" value="1"/>
</dbReference>
<dbReference type="Pfam" id="PF12714">
    <property type="entry name" value="TILa"/>
    <property type="match status" value="1"/>
</dbReference>
<evidence type="ECO:0008006" key="9">
    <source>
        <dbReference type="Google" id="ProtNLM"/>
    </source>
</evidence>
<dbReference type="InterPro" id="IPR001007">
    <property type="entry name" value="VWF_dom"/>
</dbReference>
<evidence type="ECO:0000313" key="8">
    <source>
        <dbReference type="Proteomes" id="UP001152622"/>
    </source>
</evidence>
<feature type="domain" description="VWFD" evidence="6">
    <location>
        <begin position="322"/>
        <end position="502"/>
    </location>
</feature>
<evidence type="ECO:0000256" key="1">
    <source>
        <dbReference type="ARBA" id="ARBA00004236"/>
    </source>
</evidence>
<dbReference type="SMART" id="SM00216">
    <property type="entry name" value="VWD"/>
    <property type="match status" value="1"/>
</dbReference>
<keyword evidence="3" id="KW-0472">Membrane</keyword>
<dbReference type="Pfam" id="PF06119">
    <property type="entry name" value="NIDO"/>
    <property type="match status" value="1"/>
</dbReference>
<feature type="chain" id="PRO_5040369201" description="Alpha-tectorin" evidence="4">
    <location>
        <begin position="25"/>
        <end position="536"/>
    </location>
</feature>
<sequence length="536" mass="59328">MVKPSTHLVLIRLLCILAPRGALSQDILYPFGQANRDSETPKMDDGSSPELFLLMPFVYFNVPHRSVYINNNGVISFNVQVSQFTPEAFPLTDSRSFIAPFWADVHNGIRGDVYYRESTEPDILERASQDVRKHFKNMPSFRATWTFIATWHHVTFYGGSQTTPVNTFQCVLISDGASFFAMFNYGEITWSTGTASGGDPLTGLGGTTAQSGFNGGDISHFFNLPGSRSNDVVNIELTTNVNMPGRWIFRTDTDQIDPANGCSLNGRFYRRGEVFWLSDQCSQRCRCLDLGNEVTCQEALCGQLETCEQLDGAYHCQPTRTSTCVVFGDPHYHTFDGFLYHFQGTCSYLLARPCWEVAGLPTFSVEAKNENRGMSSVSWLRDITVEVYGHRVTLPKGSLGTVQVDGLMNTLPVQLQLGAVRVYQSGVAVALEADFGLLVTYDGQHYASISLPSSYFNNTCGLCGNYNDDPADDPVLPDGSLAETVVELGGGWHVEDADWRCTDGCAHNCSLCDPRHRVLLLPARLLRPDQQDGRAV</sequence>
<evidence type="ECO:0000259" key="6">
    <source>
        <dbReference type="PROSITE" id="PS51233"/>
    </source>
</evidence>
<organism evidence="7 8">
    <name type="scientific">Synaphobranchus kaupii</name>
    <name type="common">Kaup's arrowtooth eel</name>
    <dbReference type="NCBI Taxonomy" id="118154"/>
    <lineage>
        <taxon>Eukaryota</taxon>
        <taxon>Metazoa</taxon>
        <taxon>Chordata</taxon>
        <taxon>Craniata</taxon>
        <taxon>Vertebrata</taxon>
        <taxon>Euteleostomi</taxon>
        <taxon>Actinopterygii</taxon>
        <taxon>Neopterygii</taxon>
        <taxon>Teleostei</taxon>
        <taxon>Anguilliformes</taxon>
        <taxon>Synaphobranchidae</taxon>
        <taxon>Synaphobranchus</taxon>
    </lineage>
</organism>
<keyword evidence="8" id="KW-1185">Reference proteome</keyword>
<proteinExistence type="predicted"/>
<feature type="domain" description="NIDO" evidence="5">
    <location>
        <begin position="100"/>
        <end position="254"/>
    </location>
</feature>
<feature type="signal peptide" evidence="4">
    <location>
        <begin position="1"/>
        <end position="24"/>
    </location>
</feature>
<dbReference type="InterPro" id="IPR052749">
    <property type="entry name" value="Alpha-tectorin"/>
</dbReference>
<dbReference type="InterPro" id="IPR025615">
    <property type="entry name" value="TILa_dom"/>
</dbReference>
<dbReference type="PROSITE" id="PS51233">
    <property type="entry name" value="VWFD"/>
    <property type="match status" value="1"/>
</dbReference>
<dbReference type="InterPro" id="IPR001846">
    <property type="entry name" value="VWF_type-D"/>
</dbReference>
<dbReference type="AlphaFoldDB" id="A0A9Q1IKF6"/>
<dbReference type="Proteomes" id="UP001152622">
    <property type="component" value="Chromosome 14"/>
</dbReference>
<accession>A0A9Q1IKF6</accession>
<dbReference type="EMBL" id="JAINUF010000014">
    <property type="protein sequence ID" value="KAJ8343097.1"/>
    <property type="molecule type" value="Genomic_DNA"/>
</dbReference>
<keyword evidence="2" id="KW-1003">Cell membrane</keyword>
<reference evidence="7" key="1">
    <citation type="journal article" date="2023" name="Science">
        <title>Genome structures resolve the early diversification of teleost fishes.</title>
        <authorList>
            <person name="Parey E."/>
            <person name="Louis A."/>
            <person name="Montfort J."/>
            <person name="Bouchez O."/>
            <person name="Roques C."/>
            <person name="Iampietro C."/>
            <person name="Lluch J."/>
            <person name="Castinel A."/>
            <person name="Donnadieu C."/>
            <person name="Desvignes T."/>
            <person name="Floi Bucao C."/>
            <person name="Jouanno E."/>
            <person name="Wen M."/>
            <person name="Mejri S."/>
            <person name="Dirks R."/>
            <person name="Jansen H."/>
            <person name="Henkel C."/>
            <person name="Chen W.J."/>
            <person name="Zahm M."/>
            <person name="Cabau C."/>
            <person name="Klopp C."/>
            <person name="Thompson A.W."/>
            <person name="Robinson-Rechavi M."/>
            <person name="Braasch I."/>
            <person name="Lecointre G."/>
            <person name="Bobe J."/>
            <person name="Postlethwait J.H."/>
            <person name="Berthelot C."/>
            <person name="Roest Crollius H."/>
            <person name="Guiguen Y."/>
        </authorList>
    </citation>
    <scope>NUCLEOTIDE SEQUENCE</scope>
    <source>
        <strain evidence="7">WJC10195</strain>
    </source>
</reference>
<dbReference type="SMART" id="SM00215">
    <property type="entry name" value="VWC_out"/>
    <property type="match status" value="1"/>
</dbReference>
<dbReference type="OrthoDB" id="9972657at2759"/>
<protein>
    <recommendedName>
        <fullName evidence="9">Alpha-tectorin</fullName>
    </recommendedName>
</protein>